<evidence type="ECO:0000256" key="6">
    <source>
        <dbReference type="ARBA" id="ARBA00022989"/>
    </source>
</evidence>
<dbReference type="SUPFAM" id="SSF161098">
    <property type="entry name" value="MetI-like"/>
    <property type="match status" value="1"/>
</dbReference>
<proteinExistence type="inferred from homology"/>
<dbReference type="GO" id="GO:0043190">
    <property type="term" value="C:ATP-binding cassette (ABC) transporter complex"/>
    <property type="evidence" value="ECO:0007669"/>
    <property type="project" value="InterPro"/>
</dbReference>
<evidence type="ECO:0000256" key="4">
    <source>
        <dbReference type="ARBA" id="ARBA00022475"/>
    </source>
</evidence>
<dbReference type="NCBIfam" id="TIGR01726">
    <property type="entry name" value="HEQRo_perm_3TM"/>
    <property type="match status" value="1"/>
</dbReference>
<feature type="transmembrane region" description="Helical" evidence="8">
    <location>
        <begin position="20"/>
        <end position="45"/>
    </location>
</feature>
<gene>
    <name evidence="10" type="ORF">JF625_26280</name>
</gene>
<dbReference type="GO" id="GO:0022857">
    <property type="term" value="F:transmembrane transporter activity"/>
    <property type="evidence" value="ECO:0007669"/>
    <property type="project" value="InterPro"/>
</dbReference>
<dbReference type="InterPro" id="IPR000515">
    <property type="entry name" value="MetI-like"/>
</dbReference>
<dbReference type="InterPro" id="IPR010065">
    <property type="entry name" value="AA_ABC_transptr_permease_3TM"/>
</dbReference>
<evidence type="ECO:0000256" key="5">
    <source>
        <dbReference type="ARBA" id="ARBA00022692"/>
    </source>
</evidence>
<evidence type="ECO:0000256" key="3">
    <source>
        <dbReference type="ARBA" id="ARBA00022448"/>
    </source>
</evidence>
<feature type="transmembrane region" description="Helical" evidence="8">
    <location>
        <begin position="201"/>
        <end position="222"/>
    </location>
</feature>
<dbReference type="AlphaFoldDB" id="A0A952FSI2"/>
<dbReference type="PANTHER" id="PTHR30614:SF43">
    <property type="entry name" value="L-CYSTINE TRANSPORT SYSTEM PERMEASE PROTEIN TCYM"/>
    <property type="match status" value="1"/>
</dbReference>
<dbReference type="InterPro" id="IPR043429">
    <property type="entry name" value="ArtM/GltK/GlnP/TcyL/YhdX-like"/>
</dbReference>
<evidence type="ECO:0000256" key="7">
    <source>
        <dbReference type="ARBA" id="ARBA00023136"/>
    </source>
</evidence>
<evidence type="ECO:0000313" key="11">
    <source>
        <dbReference type="Proteomes" id="UP000700706"/>
    </source>
</evidence>
<dbReference type="Proteomes" id="UP000700706">
    <property type="component" value="Unassembled WGS sequence"/>
</dbReference>
<evidence type="ECO:0000313" key="10">
    <source>
        <dbReference type="EMBL" id="MBW8728640.1"/>
    </source>
</evidence>
<dbReference type="Pfam" id="PF00528">
    <property type="entry name" value="BPD_transp_1"/>
    <property type="match status" value="1"/>
</dbReference>
<organism evidence="10 11">
    <name type="scientific">Inquilinus limosus</name>
    <dbReference type="NCBI Taxonomy" id="171674"/>
    <lineage>
        <taxon>Bacteria</taxon>
        <taxon>Pseudomonadati</taxon>
        <taxon>Pseudomonadota</taxon>
        <taxon>Alphaproteobacteria</taxon>
        <taxon>Rhodospirillales</taxon>
        <taxon>Rhodospirillaceae</taxon>
        <taxon>Inquilinus</taxon>
    </lineage>
</organism>
<protein>
    <submittedName>
        <fullName evidence="10">Amino acid ABC transporter permease</fullName>
    </submittedName>
</protein>
<keyword evidence="3 8" id="KW-0813">Transport</keyword>
<evidence type="ECO:0000256" key="1">
    <source>
        <dbReference type="ARBA" id="ARBA00004429"/>
    </source>
</evidence>
<evidence type="ECO:0000259" key="9">
    <source>
        <dbReference type="PROSITE" id="PS50928"/>
    </source>
</evidence>
<accession>A0A952FSI2</accession>
<feature type="transmembrane region" description="Helical" evidence="8">
    <location>
        <begin position="177"/>
        <end position="194"/>
    </location>
</feature>
<dbReference type="Gene3D" id="1.10.3720.10">
    <property type="entry name" value="MetI-like"/>
    <property type="match status" value="1"/>
</dbReference>
<feature type="transmembrane region" description="Helical" evidence="8">
    <location>
        <begin position="57"/>
        <end position="80"/>
    </location>
</feature>
<name>A0A952FSI2_9PROT</name>
<keyword evidence="6 8" id="KW-1133">Transmembrane helix</keyword>
<comment type="subcellular location">
    <subcellularLocation>
        <location evidence="1">Cell inner membrane</location>
        <topology evidence="1">Multi-pass membrane protein</topology>
    </subcellularLocation>
    <subcellularLocation>
        <location evidence="8">Cell membrane</location>
        <topology evidence="8">Multi-pass membrane protein</topology>
    </subcellularLocation>
</comment>
<dbReference type="InterPro" id="IPR035906">
    <property type="entry name" value="MetI-like_sf"/>
</dbReference>
<dbReference type="PROSITE" id="PS50928">
    <property type="entry name" value="ABC_TM1"/>
    <property type="match status" value="1"/>
</dbReference>
<reference evidence="10" key="1">
    <citation type="submission" date="2020-06" db="EMBL/GenBank/DDBJ databases">
        <title>Stable isotope informed genome-resolved metagenomics uncovers potential trophic interactions in rhizosphere soil.</title>
        <authorList>
            <person name="Starr E.P."/>
            <person name="Shi S."/>
            <person name="Blazewicz S.J."/>
            <person name="Koch B.J."/>
            <person name="Probst A.J."/>
            <person name="Hungate B.A."/>
            <person name="Pett-Ridge J."/>
            <person name="Firestone M.K."/>
            <person name="Banfield J.F."/>
        </authorList>
    </citation>
    <scope>NUCLEOTIDE SEQUENCE</scope>
    <source>
        <strain evidence="10">YM_69_17</strain>
    </source>
</reference>
<keyword evidence="5 8" id="KW-0812">Transmembrane</keyword>
<sequence length="239" mass="26441">MTSIFDFDYFLSAFPLILPYLPVTLLIAFSAMAFGLVIGTGAALIRIYRIPVLRQLATLYISFIRGTPLLVQIYLAYYGIPKLLQYLNAQIGTDIDANRVPALVFVIFSCAVNVGAYLSEAIRSALLSIERGQAEAAYSIGMTPFQAMRRIILPQALAVALPNLGNSFISLIKDTSLAFLIAVVDIMAAAKIIGGRSLRFFELYLAVAVIYWVICILVEVAMRRWEVYLTRGRRDIAGQ</sequence>
<dbReference type="GO" id="GO:0006865">
    <property type="term" value="P:amino acid transport"/>
    <property type="evidence" value="ECO:0007669"/>
    <property type="project" value="TreeGrafter"/>
</dbReference>
<comment type="similarity">
    <text evidence="2">Belongs to the binding-protein-dependent transport system permease family. HisMQ subfamily.</text>
</comment>
<comment type="caution">
    <text evidence="10">The sequence shown here is derived from an EMBL/GenBank/DDBJ whole genome shotgun (WGS) entry which is preliminary data.</text>
</comment>
<dbReference type="EMBL" id="JAEKLZ010000434">
    <property type="protein sequence ID" value="MBW8728640.1"/>
    <property type="molecule type" value="Genomic_DNA"/>
</dbReference>
<feature type="transmembrane region" description="Helical" evidence="8">
    <location>
        <begin position="100"/>
        <end position="118"/>
    </location>
</feature>
<evidence type="ECO:0000256" key="8">
    <source>
        <dbReference type="RuleBase" id="RU363032"/>
    </source>
</evidence>
<feature type="domain" description="ABC transmembrane type-1" evidence="9">
    <location>
        <begin position="21"/>
        <end position="222"/>
    </location>
</feature>
<keyword evidence="4" id="KW-1003">Cell membrane</keyword>
<dbReference type="CDD" id="cd06261">
    <property type="entry name" value="TM_PBP2"/>
    <property type="match status" value="1"/>
</dbReference>
<keyword evidence="7 8" id="KW-0472">Membrane</keyword>
<evidence type="ECO:0000256" key="2">
    <source>
        <dbReference type="ARBA" id="ARBA00010072"/>
    </source>
</evidence>
<dbReference type="PANTHER" id="PTHR30614">
    <property type="entry name" value="MEMBRANE COMPONENT OF AMINO ACID ABC TRANSPORTER"/>
    <property type="match status" value="1"/>
</dbReference>